<gene>
    <name evidence="1" type="ORF">SEA_BING_67</name>
</gene>
<protein>
    <submittedName>
        <fullName evidence="1">Uncharacterized protein</fullName>
    </submittedName>
</protein>
<reference evidence="2" key="1">
    <citation type="submission" date="2018-01" db="EMBL/GenBank/DDBJ databases">
        <authorList>
            <person name="Wardenburg K.E."/>
            <person name="Rana S."/>
            <person name="Felix E."/>
            <person name="Puentes R.J."/>
            <person name="Shaffer C.D."/>
            <person name="Weston-Hafer K.A."/>
            <person name="Russell D.A."/>
            <person name="Pope W.H."/>
            <person name="Jacobs-Sera D."/>
            <person name="Hendrix R.W."/>
            <person name="Hatfull G.F."/>
        </authorList>
    </citation>
    <scope>NUCLEOTIDE SEQUENCE [LARGE SCALE GENOMIC DNA]</scope>
</reference>
<organism evidence="1 2">
    <name type="scientific">Streptomyces phage Bing</name>
    <dbReference type="NCBI Taxonomy" id="2079427"/>
    <lineage>
        <taxon>Viruses</taxon>
        <taxon>Duplodnaviria</taxon>
        <taxon>Heunggongvirae</taxon>
        <taxon>Uroviricota</taxon>
        <taxon>Caudoviricetes</taxon>
        <taxon>Bingvirus</taxon>
        <taxon>Bingvirus bing</taxon>
    </lineage>
</organism>
<accession>A0A2L1IWC4</accession>
<keyword evidence="2" id="KW-1185">Reference proteome</keyword>
<evidence type="ECO:0000313" key="1">
    <source>
        <dbReference type="EMBL" id="AVD99489.1"/>
    </source>
</evidence>
<sequence>MAESHIPEHVIDEQSSMGLLHAAIQDGLIAAADAAHEAVMQQIEEDIAGGTDHFIGLAGLTREVLETDAEDHIIRGTD</sequence>
<evidence type="ECO:0000313" key="2">
    <source>
        <dbReference type="Proteomes" id="UP000241360"/>
    </source>
</evidence>
<dbReference type="EMBL" id="MG757154">
    <property type="protein sequence ID" value="AVD99489.1"/>
    <property type="molecule type" value="Genomic_DNA"/>
</dbReference>
<proteinExistence type="predicted"/>
<name>A0A2L1IWC4_9CAUD</name>
<dbReference type="Proteomes" id="UP000241360">
    <property type="component" value="Segment"/>
</dbReference>